<evidence type="ECO:0000313" key="4">
    <source>
        <dbReference type="EMBL" id="RFO96802.1"/>
    </source>
</evidence>
<dbReference type="OrthoDB" id="9767885at2"/>
<evidence type="ECO:0000256" key="2">
    <source>
        <dbReference type="ARBA" id="ARBA00023276"/>
    </source>
</evidence>
<dbReference type="PANTHER" id="PTHR47199:SF2">
    <property type="entry name" value="PHOTOSYSTEM II STABILITY_ASSEMBLY FACTOR HCF136, CHLOROPLASTIC"/>
    <property type="match status" value="1"/>
</dbReference>
<dbReference type="SUPFAM" id="SSF110296">
    <property type="entry name" value="Oligoxyloglucan reducing end-specific cellobiohydrolase"/>
    <property type="match status" value="1"/>
</dbReference>
<gene>
    <name evidence="4" type="ORF">DIC66_11875</name>
</gene>
<dbReference type="InterPro" id="IPR028203">
    <property type="entry name" value="PSII_CF48-like_dom"/>
</dbReference>
<evidence type="ECO:0000313" key="5">
    <source>
        <dbReference type="Proteomes" id="UP000260665"/>
    </source>
</evidence>
<keyword evidence="4" id="KW-0378">Hydrolase</keyword>
<feature type="domain" description="Photosynthesis system II assembly factor Ycf48/Hcf136-like" evidence="3">
    <location>
        <begin position="30"/>
        <end position="89"/>
    </location>
</feature>
<name>A0A3E1RCP8_9BURK</name>
<keyword evidence="1" id="KW-0602">Photosynthesis</keyword>
<dbReference type="GO" id="GO:0009523">
    <property type="term" value="C:photosystem II"/>
    <property type="evidence" value="ECO:0007669"/>
    <property type="project" value="UniProtKB-KW"/>
</dbReference>
<dbReference type="Gene3D" id="2.130.10.10">
    <property type="entry name" value="YVTN repeat-like/Quinoprotein amine dehydrogenase"/>
    <property type="match status" value="2"/>
</dbReference>
<comment type="caution">
    <text evidence="4">The sequence shown here is derived from an EMBL/GenBank/DDBJ whole genome shotgun (WGS) entry which is preliminary data.</text>
</comment>
<dbReference type="GO" id="GO:0016787">
    <property type="term" value="F:hydrolase activity"/>
    <property type="evidence" value="ECO:0007669"/>
    <property type="project" value="UniProtKB-KW"/>
</dbReference>
<evidence type="ECO:0000259" key="3">
    <source>
        <dbReference type="Pfam" id="PF14870"/>
    </source>
</evidence>
<keyword evidence="2" id="KW-0604">Photosystem II</keyword>
<protein>
    <submittedName>
        <fullName evidence="4">Glycosyl hydrolase</fullName>
    </submittedName>
</protein>
<proteinExistence type="predicted"/>
<dbReference type="GO" id="GO:0015979">
    <property type="term" value="P:photosynthesis"/>
    <property type="evidence" value="ECO:0007669"/>
    <property type="project" value="UniProtKB-KW"/>
</dbReference>
<dbReference type="EMBL" id="QFZK01000006">
    <property type="protein sequence ID" value="RFO96802.1"/>
    <property type="molecule type" value="Genomic_DNA"/>
</dbReference>
<dbReference type="Pfam" id="PF14870">
    <property type="entry name" value="PSII_BNR"/>
    <property type="match status" value="2"/>
</dbReference>
<dbReference type="PANTHER" id="PTHR47199">
    <property type="entry name" value="PHOTOSYSTEM II STABILITY/ASSEMBLY FACTOR HCF136, CHLOROPLASTIC"/>
    <property type="match status" value="1"/>
</dbReference>
<keyword evidence="5" id="KW-1185">Reference proteome</keyword>
<dbReference type="InterPro" id="IPR015943">
    <property type="entry name" value="WD40/YVTN_repeat-like_dom_sf"/>
</dbReference>
<evidence type="ECO:0000256" key="1">
    <source>
        <dbReference type="ARBA" id="ARBA00022531"/>
    </source>
</evidence>
<reference evidence="4 5" key="1">
    <citation type="submission" date="2018-05" db="EMBL/GenBank/DDBJ databases">
        <title>Rhodoferax soyangensis sp.nov., isolated from an oligotrophic freshwater lake.</title>
        <authorList>
            <person name="Park M."/>
        </authorList>
    </citation>
    <scope>NUCLEOTIDE SEQUENCE [LARGE SCALE GENOMIC DNA]</scope>
    <source>
        <strain evidence="4 5">IMCC26218</strain>
    </source>
</reference>
<accession>A0A3E1RCP8</accession>
<sequence>MLQQPSSLSVKADRSVQLGTAQAGARLVSVGERGLVLVSDDNGKTWQQRQTPVSVTLTRVAFVNDQTGWAIGHAGVVLATQDGGNTWVKQLDGQQAAALERDAAQANATANAGDATVQRRLADAQRLVADGADKPLLALHFLDARRGLVVGAFGMGFATADGGQTWQSVMGALGAANGRHLYGIHAQGDNLLLVGEQGLVLQSSNGGNSFSRLPFPGKGSLFGALGNHKGDALLVYGLKGHAYRSTDAGAQWDRIDMPPVSLVAGLRLKDGTMLLADESGQLRRSDDDGLHFVPVPLARTMVLAGLVQARDGALVASGIRGSVRLDLAADAKQNNKKDKP</sequence>
<organism evidence="4 5">
    <name type="scientific">Rhodoferax lacus</name>
    <dbReference type="NCBI Taxonomy" id="2184758"/>
    <lineage>
        <taxon>Bacteria</taxon>
        <taxon>Pseudomonadati</taxon>
        <taxon>Pseudomonadota</taxon>
        <taxon>Betaproteobacteria</taxon>
        <taxon>Burkholderiales</taxon>
        <taxon>Comamonadaceae</taxon>
        <taxon>Rhodoferax</taxon>
    </lineage>
</organism>
<dbReference type="Proteomes" id="UP000260665">
    <property type="component" value="Unassembled WGS sequence"/>
</dbReference>
<feature type="domain" description="Photosynthesis system II assembly factor Ycf48/Hcf136-like" evidence="3">
    <location>
        <begin position="133"/>
        <end position="254"/>
    </location>
</feature>
<dbReference type="AlphaFoldDB" id="A0A3E1RCP8"/>